<dbReference type="RefSeq" id="WP_179921286.1">
    <property type="nucleotide sequence ID" value="NZ_CP058689.1"/>
</dbReference>
<dbReference type="EMBL" id="CP058689">
    <property type="protein sequence ID" value="QLH12983.1"/>
    <property type="molecule type" value="Genomic_DNA"/>
</dbReference>
<keyword evidence="2" id="KW-0732">Signal</keyword>
<dbReference type="PIRSF" id="PIRSF017082">
    <property type="entry name" value="YflP"/>
    <property type="match status" value="1"/>
</dbReference>
<dbReference type="InterPro" id="IPR042100">
    <property type="entry name" value="Bug_dom1"/>
</dbReference>
<dbReference type="AlphaFoldDB" id="A0A7H9BPN0"/>
<dbReference type="Gene3D" id="3.40.190.150">
    <property type="entry name" value="Bordetella uptake gene, domain 1"/>
    <property type="match status" value="1"/>
</dbReference>
<dbReference type="SUPFAM" id="SSF53850">
    <property type="entry name" value="Periplasmic binding protein-like II"/>
    <property type="match status" value="1"/>
</dbReference>
<gene>
    <name evidence="3" type="ORF">HYQ43_01350</name>
</gene>
<dbReference type="PANTHER" id="PTHR42928">
    <property type="entry name" value="TRICARBOXYLATE-BINDING PROTEIN"/>
    <property type="match status" value="1"/>
</dbReference>
<reference evidence="3 4" key="1">
    <citation type="submission" date="2020-07" db="EMBL/GenBank/DDBJ databases">
        <title>The complete genome of Paracoccus pantotrophus ACCC 10489.</title>
        <authorList>
            <person name="Si Y."/>
        </authorList>
    </citation>
    <scope>NUCLEOTIDE SEQUENCE [LARGE SCALE GENOMIC DNA]</scope>
    <source>
        <strain evidence="3 4">ACCC10489</strain>
    </source>
</reference>
<dbReference type="PANTHER" id="PTHR42928:SF5">
    <property type="entry name" value="BLR1237 PROTEIN"/>
    <property type="match status" value="1"/>
</dbReference>
<dbReference type="Pfam" id="PF03401">
    <property type="entry name" value="TctC"/>
    <property type="match status" value="1"/>
</dbReference>
<protein>
    <submittedName>
        <fullName evidence="3">Tripartite tricarboxylate transporter substrate binding protein</fullName>
    </submittedName>
</protein>
<feature type="chain" id="PRO_5028822242" evidence="2">
    <location>
        <begin position="18"/>
        <end position="316"/>
    </location>
</feature>
<dbReference type="InterPro" id="IPR005064">
    <property type="entry name" value="BUG"/>
</dbReference>
<feature type="signal peptide" evidence="2">
    <location>
        <begin position="1"/>
        <end position="17"/>
    </location>
</feature>
<dbReference type="Gene3D" id="3.40.190.10">
    <property type="entry name" value="Periplasmic binding protein-like II"/>
    <property type="match status" value="1"/>
</dbReference>
<evidence type="ECO:0000256" key="1">
    <source>
        <dbReference type="ARBA" id="ARBA00006987"/>
    </source>
</evidence>
<sequence length="316" mass="33564">MKAAGAIPFLAATPAFAQQFPSQPIRMIVPASPGTSIDAITRFFSDPLSKSLGVPVVVENISGAGGLMAYRQTAGATPDGYTLMLTGVPLYLLPIFSTASGPTFDAVTDFTPIARVARVPFAIVVSSEAPYQNLGELIEAMRSDPGALTYSSQGVGSSAHLCAVTLNDIAGTESLHIGYKESSMATTDVASGRIAFTCQTSTGVLPLISAGKLRPLAVTGSERWPALPDIPTVAEAGFPEFEYSSQLDFMGPASLPPEVAATLSREFVQIAQGPEFQQFYTQQILTLDVRDMDRLKPEIPQEVTRWQSTARLAQTQ</sequence>
<comment type="similarity">
    <text evidence="1">Belongs to the UPF0065 (bug) family.</text>
</comment>
<dbReference type="CDD" id="cd07012">
    <property type="entry name" value="PBP2_Bug_TTT"/>
    <property type="match status" value="1"/>
</dbReference>
<evidence type="ECO:0000313" key="3">
    <source>
        <dbReference type="EMBL" id="QLH12983.1"/>
    </source>
</evidence>
<name>A0A7H9BPN0_PARPN</name>
<evidence type="ECO:0000256" key="2">
    <source>
        <dbReference type="SAM" id="SignalP"/>
    </source>
</evidence>
<accession>A0A7H9BPN0</accession>
<evidence type="ECO:0000313" key="4">
    <source>
        <dbReference type="Proteomes" id="UP000509322"/>
    </source>
</evidence>
<organism evidence="3 4">
    <name type="scientific">Paracoccus pantotrophus</name>
    <name type="common">Thiosphaera pantotropha</name>
    <dbReference type="NCBI Taxonomy" id="82367"/>
    <lineage>
        <taxon>Bacteria</taxon>
        <taxon>Pseudomonadati</taxon>
        <taxon>Pseudomonadota</taxon>
        <taxon>Alphaproteobacteria</taxon>
        <taxon>Rhodobacterales</taxon>
        <taxon>Paracoccaceae</taxon>
        <taxon>Paracoccus</taxon>
    </lineage>
</organism>
<proteinExistence type="inferred from homology"/>
<dbReference type="Proteomes" id="UP000509322">
    <property type="component" value="Chromosome 1"/>
</dbReference>